<evidence type="ECO:0000313" key="2">
    <source>
        <dbReference type="EMBL" id="QQM40183.1"/>
    </source>
</evidence>
<proteinExistence type="predicted"/>
<feature type="compositionally biased region" description="Polar residues" evidence="1">
    <location>
        <begin position="464"/>
        <end position="473"/>
    </location>
</feature>
<dbReference type="Proteomes" id="UP000595636">
    <property type="component" value="Chromosome"/>
</dbReference>
<evidence type="ECO:0000256" key="1">
    <source>
        <dbReference type="SAM" id="MobiDB-lite"/>
    </source>
</evidence>
<feature type="region of interest" description="Disordered" evidence="1">
    <location>
        <begin position="57"/>
        <end position="78"/>
    </location>
</feature>
<keyword evidence="3" id="KW-1185">Reference proteome</keyword>
<gene>
    <name evidence="2" type="ORF">JEQ17_12340</name>
</gene>
<protein>
    <submittedName>
        <fullName evidence="2">Uncharacterized protein</fullName>
    </submittedName>
</protein>
<dbReference type="AlphaFoldDB" id="A0A7T7I3H6"/>
<dbReference type="EMBL" id="CP066831">
    <property type="protein sequence ID" value="QQM40183.1"/>
    <property type="molecule type" value="Genomic_DNA"/>
</dbReference>
<organism evidence="2 3">
    <name type="scientific">Streptomyces liliifuscus</name>
    <dbReference type="NCBI Taxonomy" id="2797636"/>
    <lineage>
        <taxon>Bacteria</taxon>
        <taxon>Bacillati</taxon>
        <taxon>Actinomycetota</taxon>
        <taxon>Actinomycetes</taxon>
        <taxon>Kitasatosporales</taxon>
        <taxon>Streptomycetaceae</taxon>
        <taxon>Streptomyces</taxon>
    </lineage>
</organism>
<dbReference type="KEGG" id="slf:JEQ17_12340"/>
<reference evidence="2 3" key="1">
    <citation type="submission" date="2020-12" db="EMBL/GenBank/DDBJ databases">
        <title>A novel species.</title>
        <authorList>
            <person name="Li K."/>
        </authorList>
    </citation>
    <scope>NUCLEOTIDE SEQUENCE [LARGE SCALE GENOMIC DNA]</scope>
    <source>
        <strain evidence="2 3">ZYC-3</strain>
    </source>
</reference>
<sequence length="473" mass="53411">MSGRKRIQVDESEWYRVQRKAQQLKEVQRNIPRLIEDVRAQTRADIDRTFAGVQERQRRHEEAVSSLSRQTRQLEETTTRRLREQATELHRALDETAGQIREETRRDLSRQREETRRAIAEERAERRAEMNRLSQEVDALKEDRARSEEMVRAWLADARTMAALIADTLPHERYAPGELARLTGRLATAEHNTSAGRYEAALAVAQEAFHSLSDLRVDTEQSELERCSAQAEAVETLVRVEKLIDGNTERPVVGSDGRALAGYKLDVVHWSDGEFDALREETRDALARARDDSTDTGELVGLRDQEATRLERSLGDTVERAGMRHLASQIRVNLADAVATSLSEYAYYDVVDGDYEDGDQRGRYRARLRNEKGEELVVDVGQDVPDSEQCVIRVLSYDQDVTAEAELMRRAQAVRQALAADGLQASDPECEPGSPHDAVQTPALRPAPRPVPRPERRPAPAPTEQPQVGKATQ</sequence>
<name>A0A7T7I3H6_9ACTN</name>
<feature type="region of interest" description="Disordered" evidence="1">
    <location>
        <begin position="94"/>
        <end position="113"/>
    </location>
</feature>
<dbReference type="RefSeq" id="WP_200395307.1">
    <property type="nucleotide sequence ID" value="NZ_CP066831.1"/>
</dbReference>
<feature type="region of interest" description="Disordered" evidence="1">
    <location>
        <begin position="425"/>
        <end position="473"/>
    </location>
</feature>
<evidence type="ECO:0000313" key="3">
    <source>
        <dbReference type="Proteomes" id="UP000595636"/>
    </source>
</evidence>
<accession>A0A7T7I3H6</accession>